<evidence type="ECO:0000256" key="4">
    <source>
        <dbReference type="ARBA" id="ARBA00022692"/>
    </source>
</evidence>
<proteinExistence type="inferred from homology"/>
<feature type="transmembrane region" description="Helical" evidence="7">
    <location>
        <begin position="118"/>
        <end position="139"/>
    </location>
</feature>
<keyword evidence="5 7" id="KW-1133">Transmembrane helix</keyword>
<dbReference type="OrthoDB" id="346004at2"/>
<name>A0A2S0VL54_9ALTE</name>
<dbReference type="PANTHER" id="PTHR33452">
    <property type="entry name" value="OXIDOREDUCTASE CATD-RELATED"/>
    <property type="match status" value="1"/>
</dbReference>
<organism evidence="8 9">
    <name type="scientific">Saccharobesus litoralis</name>
    <dbReference type="NCBI Taxonomy" id="2172099"/>
    <lineage>
        <taxon>Bacteria</taxon>
        <taxon>Pseudomonadati</taxon>
        <taxon>Pseudomonadota</taxon>
        <taxon>Gammaproteobacteria</taxon>
        <taxon>Alteromonadales</taxon>
        <taxon>Alteromonadaceae</taxon>
        <taxon>Saccharobesus</taxon>
    </lineage>
</organism>
<dbReference type="KEGG" id="cate:C2869_00095"/>
<evidence type="ECO:0000256" key="5">
    <source>
        <dbReference type="ARBA" id="ARBA00022989"/>
    </source>
</evidence>
<dbReference type="GO" id="GO:0005886">
    <property type="term" value="C:plasma membrane"/>
    <property type="evidence" value="ECO:0007669"/>
    <property type="project" value="UniProtKB-SubCell"/>
</dbReference>
<feature type="transmembrane region" description="Helical" evidence="7">
    <location>
        <begin position="88"/>
        <end position="106"/>
    </location>
</feature>
<dbReference type="Proteomes" id="UP000244441">
    <property type="component" value="Chromosome"/>
</dbReference>
<keyword evidence="4 7" id="KW-0812">Transmembrane</keyword>
<evidence type="ECO:0000256" key="6">
    <source>
        <dbReference type="ARBA" id="ARBA00023136"/>
    </source>
</evidence>
<dbReference type="InterPro" id="IPR032808">
    <property type="entry name" value="DoxX"/>
</dbReference>
<gene>
    <name evidence="8" type="ORF">C2869_00095</name>
</gene>
<evidence type="ECO:0000313" key="9">
    <source>
        <dbReference type="Proteomes" id="UP000244441"/>
    </source>
</evidence>
<protein>
    <submittedName>
        <fullName evidence="8">Oxidoreductase</fullName>
    </submittedName>
</protein>
<comment type="subcellular location">
    <subcellularLocation>
        <location evidence="1">Cell membrane</location>
        <topology evidence="1">Multi-pass membrane protein</topology>
    </subcellularLocation>
</comment>
<reference evidence="8 9" key="1">
    <citation type="submission" date="2018-01" db="EMBL/GenBank/DDBJ databases">
        <title>Genome sequence of a Cantenovulum-like bacteria.</title>
        <authorList>
            <person name="Tan W.R."/>
            <person name="Lau N.-S."/>
            <person name="Go F."/>
            <person name="Amirul A.-A.A."/>
        </authorList>
    </citation>
    <scope>NUCLEOTIDE SEQUENCE [LARGE SCALE GENOMIC DNA]</scope>
    <source>
        <strain evidence="8 9">CCB-QB4</strain>
    </source>
</reference>
<accession>A0A2S0VL54</accession>
<keyword evidence="6 7" id="KW-0472">Membrane</keyword>
<evidence type="ECO:0000256" key="2">
    <source>
        <dbReference type="ARBA" id="ARBA00006679"/>
    </source>
</evidence>
<dbReference type="InterPro" id="IPR051907">
    <property type="entry name" value="DoxX-like_oxidoreductase"/>
</dbReference>
<keyword evidence="3" id="KW-1003">Cell membrane</keyword>
<comment type="similarity">
    <text evidence="2">Belongs to the DoxX family.</text>
</comment>
<evidence type="ECO:0000313" key="8">
    <source>
        <dbReference type="EMBL" id="AWB64936.1"/>
    </source>
</evidence>
<sequence>MNFSTLKNVLTTQEHISTLPLRVSAGVIFAAHGAQKLFAWFGGYGLEGTGQWMESIGLAPGFLMALLAGSAEFFGGLLLILGLLTRPAALVLAVTMLVAIFSVHFSNGLFMSNNGYEFGLALFAISLSLAFQGGGKYALDTVVSRKLTSQ</sequence>
<dbReference type="Pfam" id="PF07681">
    <property type="entry name" value="DoxX"/>
    <property type="match status" value="1"/>
</dbReference>
<dbReference type="AlphaFoldDB" id="A0A2S0VL54"/>
<evidence type="ECO:0000256" key="3">
    <source>
        <dbReference type="ARBA" id="ARBA00022475"/>
    </source>
</evidence>
<dbReference type="RefSeq" id="WP_108601015.1">
    <property type="nucleotide sequence ID" value="NZ_CP026604.1"/>
</dbReference>
<feature type="transmembrane region" description="Helical" evidence="7">
    <location>
        <begin position="61"/>
        <end position="81"/>
    </location>
</feature>
<dbReference type="PANTHER" id="PTHR33452:SF1">
    <property type="entry name" value="INNER MEMBRANE PROTEIN YPHA-RELATED"/>
    <property type="match status" value="1"/>
</dbReference>
<feature type="transmembrane region" description="Helical" evidence="7">
    <location>
        <begin position="21"/>
        <end position="41"/>
    </location>
</feature>
<evidence type="ECO:0000256" key="1">
    <source>
        <dbReference type="ARBA" id="ARBA00004651"/>
    </source>
</evidence>
<dbReference type="EMBL" id="CP026604">
    <property type="protein sequence ID" value="AWB64936.1"/>
    <property type="molecule type" value="Genomic_DNA"/>
</dbReference>
<evidence type="ECO:0000256" key="7">
    <source>
        <dbReference type="SAM" id="Phobius"/>
    </source>
</evidence>
<keyword evidence="9" id="KW-1185">Reference proteome</keyword>